<dbReference type="GO" id="GO:0008483">
    <property type="term" value="F:transaminase activity"/>
    <property type="evidence" value="ECO:0007669"/>
    <property type="project" value="UniProtKB-KW"/>
</dbReference>
<dbReference type="AlphaFoldDB" id="A0A4R8UK81"/>
<evidence type="ECO:0000256" key="3">
    <source>
        <dbReference type="PIRSR" id="PIRSR000390-2"/>
    </source>
</evidence>
<dbReference type="CDD" id="cd00616">
    <property type="entry name" value="AHBA_syn"/>
    <property type="match status" value="1"/>
</dbReference>
<keyword evidence="5" id="KW-0032">Aminotransferase</keyword>
<dbReference type="InterPro" id="IPR015422">
    <property type="entry name" value="PyrdxlP-dep_Trfase_small"/>
</dbReference>
<evidence type="ECO:0000256" key="4">
    <source>
        <dbReference type="RuleBase" id="RU004508"/>
    </source>
</evidence>
<dbReference type="InterPro" id="IPR015421">
    <property type="entry name" value="PyrdxlP-dep_Trfase_major"/>
</dbReference>
<dbReference type="PIRSF" id="PIRSF000390">
    <property type="entry name" value="PLP_StrS"/>
    <property type="match status" value="1"/>
</dbReference>
<keyword evidence="5" id="KW-0808">Transferase</keyword>
<comment type="caution">
    <text evidence="5">The sequence shown here is derived from an EMBL/GenBank/DDBJ whole genome shotgun (WGS) entry which is preliminary data.</text>
</comment>
<comment type="cofactor">
    <cofactor evidence="1">
        <name>pyridoxal 5'-phosphate</name>
        <dbReference type="ChEBI" id="CHEBI:597326"/>
    </cofactor>
</comment>
<dbReference type="PANTHER" id="PTHR30244:SF34">
    <property type="entry name" value="DTDP-4-AMINO-4,6-DIDEOXYGALACTOSE TRANSAMINASE"/>
    <property type="match status" value="1"/>
</dbReference>
<dbReference type="Proteomes" id="UP000297866">
    <property type="component" value="Unassembled WGS sequence"/>
</dbReference>
<dbReference type="InterPro" id="IPR015424">
    <property type="entry name" value="PyrdxlP-dep_Trfase"/>
</dbReference>
<dbReference type="Pfam" id="PF01041">
    <property type="entry name" value="DegT_DnrJ_EryC1"/>
    <property type="match status" value="1"/>
</dbReference>
<protein>
    <submittedName>
        <fullName evidence="5">DegT/DnrJ/EryC1/StrS family aminotransferase</fullName>
    </submittedName>
</protein>
<feature type="modified residue" description="N6-(pyridoxal phosphate)lysine" evidence="3">
    <location>
        <position position="212"/>
    </location>
</feature>
<organism evidence="5 6">
    <name type="scientific">Cryobacterium tagatosivorans</name>
    <dbReference type="NCBI Taxonomy" id="1259199"/>
    <lineage>
        <taxon>Bacteria</taxon>
        <taxon>Bacillati</taxon>
        <taxon>Actinomycetota</taxon>
        <taxon>Actinomycetes</taxon>
        <taxon>Micrococcales</taxon>
        <taxon>Microbacteriaceae</taxon>
        <taxon>Cryobacterium</taxon>
    </lineage>
</organism>
<dbReference type="SUPFAM" id="SSF53383">
    <property type="entry name" value="PLP-dependent transferases"/>
    <property type="match status" value="1"/>
</dbReference>
<dbReference type="InterPro" id="IPR000653">
    <property type="entry name" value="DegT/StrS_aminotransferase"/>
</dbReference>
<keyword evidence="3 4" id="KW-0663">Pyridoxal phosphate</keyword>
<sequence>MNPTKGNRTMPRVQHSVFRTLYRPPEGVNVKVPYSFLGAPYGEEELNAVRRVMESGWLTTGMETHLFEEDWREAHGVEYAYTASNCTTALHMAAQLCKLQPGDEVVTTPITFISTNQAVLAQGAVPVFVDVDPRTFNIAPDAIRAAITPKTKALFVTHVAGQMCDMDEIMAIAEEHGLLVVEDCAHTQGASYKGKAAGSFGDVGCFSFHAIKNMTTLGEGGMLTTNRDDFAVKIPWLRSMGSRYPGDPHDDGTPGPRPYGVDDVDGYIPSNLRMTEAQAAVGREQLKKLPAFIERRRQIAHRYSGALADLPGVTVPYESPDAVHTYHIYALLIDSDLTGKTNHELYDVLMNEHGVHTVPGLYRPSYLFDLYAKKGFVASCPTAEWSAANSLQLPLYPHLTDEQIDHVIASVRSALGR</sequence>
<reference evidence="5 6" key="1">
    <citation type="submission" date="2019-03" db="EMBL/GenBank/DDBJ databases">
        <title>Genomics of glacier-inhabiting Cryobacterium strains.</title>
        <authorList>
            <person name="Liu Q."/>
            <person name="Xin Y.-H."/>
        </authorList>
    </citation>
    <scope>NUCLEOTIDE SEQUENCE [LARGE SCALE GENOMIC DNA]</scope>
    <source>
        <strain evidence="5 6">Sr47</strain>
    </source>
</reference>
<evidence type="ECO:0000313" key="5">
    <source>
        <dbReference type="EMBL" id="TFB56364.1"/>
    </source>
</evidence>
<dbReference type="Gene3D" id="3.40.640.10">
    <property type="entry name" value="Type I PLP-dependent aspartate aminotransferase-like (Major domain)"/>
    <property type="match status" value="1"/>
</dbReference>
<dbReference type="Gene3D" id="3.90.1150.10">
    <property type="entry name" value="Aspartate Aminotransferase, domain 1"/>
    <property type="match status" value="1"/>
</dbReference>
<dbReference type="PANTHER" id="PTHR30244">
    <property type="entry name" value="TRANSAMINASE"/>
    <property type="match status" value="1"/>
</dbReference>
<dbReference type="GO" id="GO:0030170">
    <property type="term" value="F:pyridoxal phosphate binding"/>
    <property type="evidence" value="ECO:0007669"/>
    <property type="project" value="TreeGrafter"/>
</dbReference>
<proteinExistence type="inferred from homology"/>
<feature type="active site" description="Proton acceptor" evidence="2">
    <location>
        <position position="212"/>
    </location>
</feature>
<evidence type="ECO:0000256" key="1">
    <source>
        <dbReference type="ARBA" id="ARBA00001933"/>
    </source>
</evidence>
<gene>
    <name evidence="5" type="ORF">E3O23_01120</name>
</gene>
<dbReference type="OrthoDB" id="9804264at2"/>
<name>A0A4R8UK81_9MICO</name>
<evidence type="ECO:0000256" key="2">
    <source>
        <dbReference type="PIRSR" id="PIRSR000390-1"/>
    </source>
</evidence>
<dbReference type="GO" id="GO:0000271">
    <property type="term" value="P:polysaccharide biosynthetic process"/>
    <property type="evidence" value="ECO:0007669"/>
    <property type="project" value="TreeGrafter"/>
</dbReference>
<comment type="similarity">
    <text evidence="4">Belongs to the DegT/DnrJ/EryC1 family.</text>
</comment>
<dbReference type="EMBL" id="SOEZ01000007">
    <property type="protein sequence ID" value="TFB56364.1"/>
    <property type="molecule type" value="Genomic_DNA"/>
</dbReference>
<keyword evidence="6" id="KW-1185">Reference proteome</keyword>
<accession>A0A4R8UK81</accession>
<evidence type="ECO:0000313" key="6">
    <source>
        <dbReference type="Proteomes" id="UP000297866"/>
    </source>
</evidence>